<protein>
    <recommendedName>
        <fullName evidence="8">C2H2-type domain-containing protein</fullName>
    </recommendedName>
</protein>
<gene>
    <name evidence="9" type="ORF">CHIRRI_LOCUS11511</name>
</gene>
<dbReference type="GO" id="GO:0005654">
    <property type="term" value="C:nucleoplasm"/>
    <property type="evidence" value="ECO:0007669"/>
    <property type="project" value="TreeGrafter"/>
</dbReference>
<reference evidence="9" key="1">
    <citation type="submission" date="2022-01" db="EMBL/GenBank/DDBJ databases">
        <authorList>
            <person name="King R."/>
        </authorList>
    </citation>
    <scope>NUCLEOTIDE SEQUENCE</scope>
</reference>
<evidence type="ECO:0000259" key="8">
    <source>
        <dbReference type="PROSITE" id="PS00028"/>
    </source>
</evidence>
<dbReference type="SMART" id="SM00868">
    <property type="entry name" value="zf-AD"/>
    <property type="match status" value="1"/>
</dbReference>
<keyword evidence="2" id="KW-0479">Metal-binding</keyword>
<dbReference type="Proteomes" id="UP001153620">
    <property type="component" value="Chromosome 3"/>
</dbReference>
<evidence type="ECO:0000256" key="1">
    <source>
        <dbReference type="ARBA" id="ARBA00004123"/>
    </source>
</evidence>
<dbReference type="Pfam" id="PF00096">
    <property type="entry name" value="zf-C2H2"/>
    <property type="match status" value="2"/>
</dbReference>
<evidence type="ECO:0000313" key="9">
    <source>
        <dbReference type="EMBL" id="CAG9808675.1"/>
    </source>
</evidence>
<keyword evidence="5" id="KW-0805">Transcription regulation</keyword>
<dbReference type="InterPro" id="IPR012934">
    <property type="entry name" value="Znf_AD"/>
</dbReference>
<dbReference type="SUPFAM" id="SSF57667">
    <property type="entry name" value="beta-beta-alpha zinc fingers"/>
    <property type="match status" value="3"/>
</dbReference>
<reference evidence="9" key="2">
    <citation type="submission" date="2022-10" db="EMBL/GenBank/DDBJ databases">
        <authorList>
            <consortium name="ENA_rothamsted_submissions"/>
            <consortium name="culmorum"/>
            <person name="King R."/>
        </authorList>
    </citation>
    <scope>NUCLEOTIDE SEQUENCE</scope>
</reference>
<feature type="domain" description="C2H2-type" evidence="8">
    <location>
        <begin position="402"/>
        <end position="423"/>
    </location>
</feature>
<proteinExistence type="predicted"/>
<dbReference type="InterPro" id="IPR036236">
    <property type="entry name" value="Znf_C2H2_sf"/>
</dbReference>
<dbReference type="GO" id="GO:0001227">
    <property type="term" value="F:DNA-binding transcription repressor activity, RNA polymerase II-specific"/>
    <property type="evidence" value="ECO:0007669"/>
    <property type="project" value="TreeGrafter"/>
</dbReference>
<keyword evidence="4" id="KW-0862">Zinc</keyword>
<dbReference type="Pfam" id="PF07776">
    <property type="entry name" value="zf-AD"/>
    <property type="match status" value="1"/>
</dbReference>
<keyword evidence="3" id="KW-0677">Repeat</keyword>
<dbReference type="GO" id="GO:0000978">
    <property type="term" value="F:RNA polymerase II cis-regulatory region sequence-specific DNA binding"/>
    <property type="evidence" value="ECO:0007669"/>
    <property type="project" value="TreeGrafter"/>
</dbReference>
<dbReference type="Gene3D" id="3.40.1800.20">
    <property type="match status" value="1"/>
</dbReference>
<evidence type="ECO:0000256" key="6">
    <source>
        <dbReference type="ARBA" id="ARBA00023163"/>
    </source>
</evidence>
<dbReference type="SMART" id="SM00355">
    <property type="entry name" value="ZnF_C2H2"/>
    <property type="match status" value="9"/>
</dbReference>
<dbReference type="PANTHER" id="PTHR24399:SF23">
    <property type="entry name" value="C2H2-TYPE DOMAIN-CONTAINING PROTEIN"/>
    <property type="match status" value="1"/>
</dbReference>
<accession>A0A9N9WWA1</accession>
<dbReference type="Gene3D" id="3.30.160.60">
    <property type="entry name" value="Classic Zinc Finger"/>
    <property type="match status" value="5"/>
</dbReference>
<dbReference type="GO" id="GO:0008270">
    <property type="term" value="F:zinc ion binding"/>
    <property type="evidence" value="ECO:0007669"/>
    <property type="project" value="InterPro"/>
</dbReference>
<keyword evidence="6" id="KW-0804">Transcription</keyword>
<keyword evidence="7" id="KW-0539">Nucleus</keyword>
<dbReference type="PROSITE" id="PS00028">
    <property type="entry name" value="ZINC_FINGER_C2H2_1"/>
    <property type="match status" value="3"/>
</dbReference>
<evidence type="ECO:0000256" key="3">
    <source>
        <dbReference type="ARBA" id="ARBA00022737"/>
    </source>
</evidence>
<dbReference type="OrthoDB" id="2687452at2759"/>
<keyword evidence="10" id="KW-1185">Reference proteome</keyword>
<name>A0A9N9WWA1_9DIPT</name>
<dbReference type="SUPFAM" id="SSF57716">
    <property type="entry name" value="Glucocorticoid receptor-like (DNA-binding domain)"/>
    <property type="match status" value="1"/>
</dbReference>
<comment type="subcellular location">
    <subcellularLocation>
        <location evidence="1">Nucleus</location>
    </subcellularLocation>
</comment>
<dbReference type="InterPro" id="IPR013087">
    <property type="entry name" value="Znf_C2H2_type"/>
</dbReference>
<dbReference type="EMBL" id="OU895879">
    <property type="protein sequence ID" value="CAG9808675.1"/>
    <property type="molecule type" value="Genomic_DNA"/>
</dbReference>
<sequence length="489" mass="56856">MSMCRVCLHEGKAEAIAIIEIFNNRSVAEIVNFCAGIEISTQDSLPQTVCSQCLESLILACNIKEMCINSDIILKQQIKSIKDEELLNSELKCEARLNFDSNIFNDDCDRIGTDFKSKSFHQEQKLVSNETEIKELSVYKFQKQSDFSHLEKKSTPTKKSRSIHKREPQLPFKCYLCELEFRYRKDKFEHLELFHTTDELKCKLCKHKSQTARGLDNHLMVHENPDLLFHMCHICGKKNYQKACELRRHIKLAHGDKTKRLINFYCDNCDFKTFSKMNMKRHLSTIHLKIKAYGCQFCPDKKYTSKITLDQHMISKHGQETEFICQCCKRKFPTMSFLRSHLKSTCSGSPGSVRERADPNAYREPLYDELDHYRCKLCGLVFEGKGKISQHYAQRHKHNNSCNLCAATFNSYSNLKKHIQILHNKIHKYNCSYCTRSFGQKNQLQSHINTHTGDKPFQCKFDCCDFRSGDLSAVSKHQKKCGNNPANKY</sequence>
<feature type="domain" description="C2H2-type" evidence="8">
    <location>
        <begin position="174"/>
        <end position="195"/>
    </location>
</feature>
<evidence type="ECO:0000256" key="2">
    <source>
        <dbReference type="ARBA" id="ARBA00022723"/>
    </source>
</evidence>
<feature type="domain" description="C2H2-type" evidence="8">
    <location>
        <begin position="431"/>
        <end position="451"/>
    </location>
</feature>
<evidence type="ECO:0000256" key="5">
    <source>
        <dbReference type="ARBA" id="ARBA00023015"/>
    </source>
</evidence>
<dbReference type="AlphaFoldDB" id="A0A9N9WWA1"/>
<organism evidence="9 10">
    <name type="scientific">Chironomus riparius</name>
    <dbReference type="NCBI Taxonomy" id="315576"/>
    <lineage>
        <taxon>Eukaryota</taxon>
        <taxon>Metazoa</taxon>
        <taxon>Ecdysozoa</taxon>
        <taxon>Arthropoda</taxon>
        <taxon>Hexapoda</taxon>
        <taxon>Insecta</taxon>
        <taxon>Pterygota</taxon>
        <taxon>Neoptera</taxon>
        <taxon>Endopterygota</taxon>
        <taxon>Diptera</taxon>
        <taxon>Nematocera</taxon>
        <taxon>Chironomoidea</taxon>
        <taxon>Chironomidae</taxon>
        <taxon>Chironominae</taxon>
        <taxon>Chironomus</taxon>
    </lineage>
</organism>
<evidence type="ECO:0000256" key="4">
    <source>
        <dbReference type="ARBA" id="ARBA00022833"/>
    </source>
</evidence>
<evidence type="ECO:0000256" key="7">
    <source>
        <dbReference type="ARBA" id="ARBA00023242"/>
    </source>
</evidence>
<evidence type="ECO:0000313" key="10">
    <source>
        <dbReference type="Proteomes" id="UP001153620"/>
    </source>
</evidence>
<dbReference type="PANTHER" id="PTHR24399">
    <property type="entry name" value="ZINC FINGER AND BTB DOMAIN-CONTAINING"/>
    <property type="match status" value="1"/>
</dbReference>